<sequence length="191" mass="21704">MSTLNKRFSYIKTQWSNDGILYKSYLYILRRSNKNNTEKRVCTIHSCSCSITTKDDAIIGASGIDNHEVHYPQDEARLPPNVYDCIGAINRQIVEEQTTLVAQVYNEQVKKFRSEHGSADTIPIFGTIKSSLYTTRAMIHPKLPKSLSLIIPPHMTRTSLDETFLFCNNPASYSALGFSFSITTINLRFKK</sequence>
<dbReference type="AlphaFoldDB" id="A0A815ACF6"/>
<reference evidence="2" key="1">
    <citation type="submission" date="2021-02" db="EMBL/GenBank/DDBJ databases">
        <authorList>
            <person name="Nowell W R."/>
        </authorList>
    </citation>
    <scope>NUCLEOTIDE SEQUENCE</scope>
</reference>
<protein>
    <submittedName>
        <fullName evidence="2">Uncharacterized protein</fullName>
    </submittedName>
</protein>
<keyword evidence="5" id="KW-1185">Reference proteome</keyword>
<comment type="caution">
    <text evidence="2">The sequence shown here is derived from an EMBL/GenBank/DDBJ whole genome shotgun (WGS) entry which is preliminary data.</text>
</comment>
<evidence type="ECO:0000313" key="3">
    <source>
        <dbReference type="EMBL" id="CAF3629392.1"/>
    </source>
</evidence>
<evidence type="ECO:0000313" key="4">
    <source>
        <dbReference type="EMBL" id="CAF4026725.1"/>
    </source>
</evidence>
<organism evidence="2 5">
    <name type="scientific">Didymodactylos carnosus</name>
    <dbReference type="NCBI Taxonomy" id="1234261"/>
    <lineage>
        <taxon>Eukaryota</taxon>
        <taxon>Metazoa</taxon>
        <taxon>Spiralia</taxon>
        <taxon>Gnathifera</taxon>
        <taxon>Rotifera</taxon>
        <taxon>Eurotatoria</taxon>
        <taxon>Bdelloidea</taxon>
        <taxon>Philodinida</taxon>
        <taxon>Philodinidae</taxon>
        <taxon>Didymodactylos</taxon>
    </lineage>
</organism>
<gene>
    <name evidence="2" type="ORF">GPM918_LOCUS26318</name>
    <name evidence="1" type="ORF">OVA965_LOCUS6807</name>
    <name evidence="4" type="ORF">SRO942_LOCUS26444</name>
    <name evidence="3" type="ORF">TMI583_LOCUS6803</name>
</gene>
<dbReference type="EMBL" id="CAJOBA010002093">
    <property type="protein sequence ID" value="CAF3629392.1"/>
    <property type="molecule type" value="Genomic_DNA"/>
</dbReference>
<dbReference type="Proteomes" id="UP000663829">
    <property type="component" value="Unassembled WGS sequence"/>
</dbReference>
<dbReference type="EMBL" id="CAJNOK010002093">
    <property type="protein sequence ID" value="CAF0844282.1"/>
    <property type="molecule type" value="Genomic_DNA"/>
</dbReference>
<dbReference type="EMBL" id="CAJOBC010016171">
    <property type="protein sequence ID" value="CAF4026725.1"/>
    <property type="molecule type" value="Genomic_DNA"/>
</dbReference>
<dbReference type="Proteomes" id="UP000681722">
    <property type="component" value="Unassembled WGS sequence"/>
</dbReference>
<accession>A0A815ACF6</accession>
<proteinExistence type="predicted"/>
<evidence type="ECO:0000313" key="2">
    <source>
        <dbReference type="EMBL" id="CAF1254962.1"/>
    </source>
</evidence>
<dbReference type="Proteomes" id="UP000677228">
    <property type="component" value="Unassembled WGS sequence"/>
</dbReference>
<name>A0A815ACF6_9BILA</name>
<dbReference type="Gene3D" id="2.20.25.240">
    <property type="match status" value="1"/>
</dbReference>
<evidence type="ECO:0000313" key="5">
    <source>
        <dbReference type="Proteomes" id="UP000663829"/>
    </source>
</evidence>
<dbReference type="OrthoDB" id="10181670at2759"/>
<evidence type="ECO:0000313" key="1">
    <source>
        <dbReference type="EMBL" id="CAF0844282.1"/>
    </source>
</evidence>
<dbReference type="Proteomes" id="UP000682733">
    <property type="component" value="Unassembled WGS sequence"/>
</dbReference>
<dbReference type="EMBL" id="CAJNOQ010010554">
    <property type="protein sequence ID" value="CAF1254962.1"/>
    <property type="molecule type" value="Genomic_DNA"/>
</dbReference>